<organism evidence="6 7">
    <name type="scientific">Novosphingobium resinovorum</name>
    <dbReference type="NCBI Taxonomy" id="158500"/>
    <lineage>
        <taxon>Bacteria</taxon>
        <taxon>Pseudomonadati</taxon>
        <taxon>Pseudomonadota</taxon>
        <taxon>Alphaproteobacteria</taxon>
        <taxon>Sphingomonadales</taxon>
        <taxon>Sphingomonadaceae</taxon>
        <taxon>Novosphingobium</taxon>
    </lineage>
</organism>
<feature type="domain" description="Major facilitator superfamily (MFS) profile" evidence="5">
    <location>
        <begin position="19"/>
        <end position="407"/>
    </location>
</feature>
<feature type="transmembrane region" description="Helical" evidence="4">
    <location>
        <begin position="112"/>
        <end position="133"/>
    </location>
</feature>
<keyword evidence="3 4" id="KW-0472">Membrane</keyword>
<dbReference type="RefSeq" id="WP_069709611.1">
    <property type="nucleotide sequence ID" value="NZ_CP017077.1"/>
</dbReference>
<feature type="transmembrane region" description="Helical" evidence="4">
    <location>
        <begin position="227"/>
        <end position="248"/>
    </location>
</feature>
<evidence type="ECO:0000256" key="3">
    <source>
        <dbReference type="ARBA" id="ARBA00023136"/>
    </source>
</evidence>
<feature type="transmembrane region" description="Helical" evidence="4">
    <location>
        <begin position="292"/>
        <end position="312"/>
    </location>
</feature>
<dbReference type="InterPro" id="IPR050327">
    <property type="entry name" value="Proton-linked_MCT"/>
</dbReference>
<feature type="transmembrane region" description="Helical" evidence="4">
    <location>
        <begin position="381"/>
        <end position="403"/>
    </location>
</feature>
<evidence type="ECO:0000256" key="2">
    <source>
        <dbReference type="ARBA" id="ARBA00022989"/>
    </source>
</evidence>
<protein>
    <recommendedName>
        <fullName evidence="5">Major facilitator superfamily (MFS) profile domain-containing protein</fullName>
    </recommendedName>
</protein>
<dbReference type="PROSITE" id="PS50850">
    <property type="entry name" value="MFS"/>
    <property type="match status" value="1"/>
</dbReference>
<feature type="transmembrane region" description="Helical" evidence="4">
    <location>
        <begin position="318"/>
        <end position="341"/>
    </location>
</feature>
<feature type="transmembrane region" description="Helical" evidence="4">
    <location>
        <begin position="56"/>
        <end position="76"/>
    </location>
</feature>
<keyword evidence="7" id="KW-1185">Reference proteome</keyword>
<accession>A0A1D8ADK2</accession>
<reference evidence="7" key="1">
    <citation type="journal article" date="2017" name="J. Biotechnol.">
        <title>Complete genome sequence of Novosphingobium resinovorum SA1, a versatile xenobiotic-degrading bacterium capable of utilizing sulfanilic acid.</title>
        <authorList>
            <person name="Hegedus B."/>
            <person name="Kos P.B."/>
            <person name="Balint B."/>
            <person name="Maroti G."/>
            <person name="Gan H.M."/>
            <person name="Perei K."/>
            <person name="Rakhely G."/>
        </authorList>
    </citation>
    <scope>NUCLEOTIDE SEQUENCE [LARGE SCALE GENOMIC DNA]</scope>
    <source>
        <strain evidence="7">SA1</strain>
    </source>
</reference>
<dbReference type="InterPro" id="IPR020846">
    <property type="entry name" value="MFS_dom"/>
</dbReference>
<dbReference type="AlphaFoldDB" id="A0A1D8ADK2"/>
<keyword evidence="2 4" id="KW-1133">Transmembrane helix</keyword>
<evidence type="ECO:0000259" key="5">
    <source>
        <dbReference type="PROSITE" id="PS50850"/>
    </source>
</evidence>
<proteinExistence type="predicted"/>
<dbReference type="InterPro" id="IPR011701">
    <property type="entry name" value="MFS"/>
</dbReference>
<feature type="transmembrane region" description="Helical" evidence="4">
    <location>
        <begin position="353"/>
        <end position="375"/>
    </location>
</feature>
<keyword evidence="6" id="KW-0614">Plasmid</keyword>
<evidence type="ECO:0000313" key="6">
    <source>
        <dbReference type="EMBL" id="AOR80198.1"/>
    </source>
</evidence>
<name>A0A1D8ADK2_9SPHN</name>
<dbReference type="KEGG" id="nre:BES08_25060"/>
<feature type="transmembrane region" description="Helical" evidence="4">
    <location>
        <begin position="88"/>
        <end position="106"/>
    </location>
</feature>
<dbReference type="InterPro" id="IPR036259">
    <property type="entry name" value="MFS_trans_sf"/>
</dbReference>
<dbReference type="Pfam" id="PF07690">
    <property type="entry name" value="MFS_1"/>
    <property type="match status" value="1"/>
</dbReference>
<gene>
    <name evidence="6" type="ORF">BES08_25060</name>
</gene>
<dbReference type="PANTHER" id="PTHR11360">
    <property type="entry name" value="MONOCARBOXYLATE TRANSPORTER"/>
    <property type="match status" value="1"/>
</dbReference>
<feature type="transmembrane region" description="Helical" evidence="4">
    <location>
        <begin position="177"/>
        <end position="197"/>
    </location>
</feature>
<feature type="transmembrane region" description="Helical" evidence="4">
    <location>
        <begin position="20"/>
        <end position="44"/>
    </location>
</feature>
<evidence type="ECO:0000313" key="7">
    <source>
        <dbReference type="Proteomes" id="UP000094626"/>
    </source>
</evidence>
<dbReference type="GO" id="GO:0022857">
    <property type="term" value="F:transmembrane transporter activity"/>
    <property type="evidence" value="ECO:0007669"/>
    <property type="project" value="InterPro"/>
</dbReference>
<feature type="transmembrane region" description="Helical" evidence="4">
    <location>
        <begin position="145"/>
        <end position="171"/>
    </location>
</feature>
<geneLocation type="plasmid" evidence="6 7">
    <name>pSA2</name>
</geneLocation>
<dbReference type="Proteomes" id="UP000094626">
    <property type="component" value="Plasmid pSA2"/>
</dbReference>
<evidence type="ECO:0000256" key="4">
    <source>
        <dbReference type="SAM" id="Phobius"/>
    </source>
</evidence>
<evidence type="ECO:0000256" key="1">
    <source>
        <dbReference type="ARBA" id="ARBA00022692"/>
    </source>
</evidence>
<dbReference type="SUPFAM" id="SSF103473">
    <property type="entry name" value="MFS general substrate transporter"/>
    <property type="match status" value="1"/>
</dbReference>
<dbReference type="EMBL" id="CP017077">
    <property type="protein sequence ID" value="AOR80198.1"/>
    <property type="molecule type" value="Genomic_DNA"/>
</dbReference>
<feature type="transmembrane region" description="Helical" evidence="4">
    <location>
        <begin position="260"/>
        <end position="280"/>
    </location>
</feature>
<keyword evidence="1 4" id="KW-0812">Transmembrane</keyword>
<dbReference type="Gene3D" id="1.20.1250.20">
    <property type="entry name" value="MFS general substrate transporter like domains"/>
    <property type="match status" value="2"/>
</dbReference>
<sequence>MTSDGSALAESNLGYPGWRVLAAAVIGLAFSPGPMIFGTFGLFAPHFVSEHGWSRGAIMLALTFFNVAGVLVSPLTGSLLDRHGVRRLLFPAMIALALGFPALAYLAGSLPLLYAVTFAWGATTVATQSISYSKLITGWFVQHRGLAIGIAAAGLGVGYVVMPLIAGALLSALDWRVALSALALLVMTVPFFCNLALARPAAVTATLASTTAVAGLTLAEARRTREFALMAAAILLASVALTGIVPHISLLALDHGLSTGQAAAVASAYGLSTIAGRVLVGWLADHFPVPRVAIAFFACSALGFVLAVSVGAHAGMGLLVMVALTIGLGFGAESDVIALFISRYFGQRAFAAIYGYLLAAFLVGSSIGPALFGFVRDASGGYGAVMTIATGLMAAACCALALLPVTKREPVPA</sequence>